<dbReference type="CDD" id="cd00180">
    <property type="entry name" value="PKc"/>
    <property type="match status" value="1"/>
</dbReference>
<feature type="compositionally biased region" description="Basic and acidic residues" evidence="1">
    <location>
        <begin position="938"/>
        <end position="948"/>
    </location>
</feature>
<dbReference type="PANTHER" id="PTHR24359">
    <property type="entry name" value="SERINE/THREONINE-PROTEIN KINASE SBK1"/>
    <property type="match status" value="1"/>
</dbReference>
<feature type="compositionally biased region" description="Low complexity" evidence="1">
    <location>
        <begin position="164"/>
        <end position="175"/>
    </location>
</feature>
<evidence type="ECO:0000259" key="2">
    <source>
        <dbReference type="PROSITE" id="PS50011"/>
    </source>
</evidence>
<evidence type="ECO:0000313" key="3">
    <source>
        <dbReference type="EMBL" id="KAK5533287.1"/>
    </source>
</evidence>
<accession>A0AAV9Q1F4</accession>
<protein>
    <recommendedName>
        <fullName evidence="2">Protein kinase domain-containing protein</fullName>
    </recommendedName>
</protein>
<feature type="domain" description="Protein kinase" evidence="2">
    <location>
        <begin position="561"/>
        <end position="902"/>
    </location>
</feature>
<proteinExistence type="predicted"/>
<dbReference type="EMBL" id="JAXLQG010000013">
    <property type="protein sequence ID" value="KAK5533287.1"/>
    <property type="molecule type" value="Genomic_DNA"/>
</dbReference>
<dbReference type="InterPro" id="IPR011009">
    <property type="entry name" value="Kinase-like_dom_sf"/>
</dbReference>
<feature type="compositionally biased region" description="Low complexity" evidence="1">
    <location>
        <begin position="111"/>
        <end position="120"/>
    </location>
</feature>
<dbReference type="Proteomes" id="UP001345827">
    <property type="component" value="Unassembled WGS sequence"/>
</dbReference>
<dbReference type="Gene3D" id="1.10.510.10">
    <property type="entry name" value="Transferase(Phosphotransferase) domain 1"/>
    <property type="match status" value="1"/>
</dbReference>
<reference evidence="3 4" key="1">
    <citation type="submission" date="2023-06" db="EMBL/GenBank/DDBJ databases">
        <title>Black Yeasts Isolated from many extreme environments.</title>
        <authorList>
            <person name="Coleine C."/>
            <person name="Stajich J.E."/>
            <person name="Selbmann L."/>
        </authorList>
    </citation>
    <scope>NUCLEOTIDE SEQUENCE [LARGE SCALE GENOMIC DNA]</scope>
    <source>
        <strain evidence="3 4">CCFEE 5887</strain>
    </source>
</reference>
<dbReference type="GO" id="GO:0005524">
    <property type="term" value="F:ATP binding"/>
    <property type="evidence" value="ECO:0007669"/>
    <property type="project" value="InterPro"/>
</dbReference>
<sequence>MSRSKKPFLERVQSLFRFSGCERSTGSEPVRNFDHKSSVPEASDTSQQAENEKSPAEPAVGSSQPHSLTPRSHSPQRTLPQVDVSSRNPNSPQSDAPTRISGLQPTDVSSRRSSSGSSTRQHVQPSHSTGRSTAQRIIAARLSGHRPPSPLAGGIADGTDVDSRSSSQRSSSAASEHQQDEESPNHPDFSFNIVPPTRAPTTQDMVQQMNEANRIGGLHQPRSHSRLRISTTSESPSRSRSSSSTQRSPSPDITEDTHTGPLFPNPIPVTLNLTFGGEEIKEFTENEVKYIHWTDPENYKSLVPDAFMSKLQYAHEELKTQDIYLRYGTCQVRGPSGLDYNSQVSIVEDYEQLGEAAIRGICNFIAKHPYQHFDLQVYWDYGSAQIKRPTTQQMVEGVYARNYAIMIKRELERKTKKNFLKKDYIPRRDLNVFLQGQVIENIVRDDESLQFVDDESRSAFIRDIQSRAPNLFAICVYRGLEMNFLKHLMEQHNCQDTLNSRPKPNMECNRGACTKHAIQQMTDYLPQFFAEKITRDYQYRELSHEKVLPLHDIGDDDGRGCATRNELGEGAYGTVYSVKINLAHNAISRARTLGSHDPFTSATSYESPERLFAVKQFSNPVAFQRERLILKQLADYPHPHIVLHLTTWTQDTAHYILYDLARCNLREYMNTVQSPPLSRPHVLWFLRQLDGLAKAIFYVHHFKRPTLSDPKPEADYAWGRHNDIKPENILVFEKAPNQNPVFKLTDFGCGVFTEPTGDHSVGVPGNVGTETYWPPDQFRNKKTSRPFDMWAIGCVYLESLLWLFGFFQEEGQRRFATARMSLPGQSGDENARQDRYWYKEKARLGGTKTYHLKPAVREAMDELKTRHCSELRAFTRVLEAVELLLDTDPKTRMTADGLSSFMTTVVVQAEADLKKNADYYSRQYRGNMGGSDVPDELGTERMGPDLADRSSVTRSSSMDSAPSRANSMRRSALTHIASAPDVLMHVGTPGQAGGLGRALEDLITPD</sequence>
<gene>
    <name evidence="3" type="ORF">LTR25_007152</name>
</gene>
<dbReference type="PROSITE" id="PS50011">
    <property type="entry name" value="PROTEIN_KINASE_DOM"/>
    <property type="match status" value="1"/>
</dbReference>
<dbReference type="Pfam" id="PF00069">
    <property type="entry name" value="Pkinase"/>
    <property type="match status" value="1"/>
</dbReference>
<organism evidence="3 4">
    <name type="scientific">Vermiconidia calcicola</name>
    <dbReference type="NCBI Taxonomy" id="1690605"/>
    <lineage>
        <taxon>Eukaryota</taxon>
        <taxon>Fungi</taxon>
        <taxon>Dikarya</taxon>
        <taxon>Ascomycota</taxon>
        <taxon>Pezizomycotina</taxon>
        <taxon>Dothideomycetes</taxon>
        <taxon>Dothideomycetidae</taxon>
        <taxon>Mycosphaerellales</taxon>
        <taxon>Extremaceae</taxon>
        <taxon>Vermiconidia</taxon>
    </lineage>
</organism>
<feature type="compositionally biased region" description="Low complexity" evidence="1">
    <location>
        <begin position="949"/>
        <end position="960"/>
    </location>
</feature>
<keyword evidence="4" id="KW-1185">Reference proteome</keyword>
<dbReference type="SMART" id="SM00220">
    <property type="entry name" value="S_TKc"/>
    <property type="match status" value="1"/>
</dbReference>
<feature type="region of interest" description="Disordered" evidence="1">
    <location>
        <begin position="18"/>
        <end position="199"/>
    </location>
</feature>
<evidence type="ECO:0000313" key="4">
    <source>
        <dbReference type="Proteomes" id="UP001345827"/>
    </source>
</evidence>
<dbReference type="GO" id="GO:0004674">
    <property type="term" value="F:protein serine/threonine kinase activity"/>
    <property type="evidence" value="ECO:0007669"/>
    <property type="project" value="TreeGrafter"/>
</dbReference>
<dbReference type="InterPro" id="IPR000719">
    <property type="entry name" value="Prot_kinase_dom"/>
</dbReference>
<feature type="region of interest" description="Disordered" evidence="1">
    <location>
        <begin position="926"/>
        <end position="969"/>
    </location>
</feature>
<feature type="compositionally biased region" description="Polar residues" evidence="1">
    <location>
        <begin position="61"/>
        <end position="108"/>
    </location>
</feature>
<dbReference type="AlphaFoldDB" id="A0AAV9Q1F4"/>
<comment type="caution">
    <text evidence="3">The sequence shown here is derived from an EMBL/GenBank/DDBJ whole genome shotgun (WGS) entry which is preliminary data.</text>
</comment>
<dbReference type="PANTHER" id="PTHR24359:SF1">
    <property type="entry name" value="INHIBITOR OF NUCLEAR FACTOR KAPPA-B KINASE EPSILON SUBUNIT HOMOLOG 1-RELATED"/>
    <property type="match status" value="1"/>
</dbReference>
<evidence type="ECO:0000256" key="1">
    <source>
        <dbReference type="SAM" id="MobiDB-lite"/>
    </source>
</evidence>
<feature type="compositionally biased region" description="Low complexity" evidence="1">
    <location>
        <begin position="230"/>
        <end position="251"/>
    </location>
</feature>
<feature type="compositionally biased region" description="Polar residues" evidence="1">
    <location>
        <begin position="121"/>
        <end position="135"/>
    </location>
</feature>
<feature type="region of interest" description="Disordered" evidence="1">
    <location>
        <begin position="214"/>
        <end position="266"/>
    </location>
</feature>
<dbReference type="SUPFAM" id="SSF56112">
    <property type="entry name" value="Protein kinase-like (PK-like)"/>
    <property type="match status" value="1"/>
</dbReference>
<name>A0AAV9Q1F4_9PEZI</name>